<dbReference type="InterPro" id="IPR027417">
    <property type="entry name" value="P-loop_NTPase"/>
</dbReference>
<protein>
    <submittedName>
        <fullName evidence="5">ABC transporter ATP-binding protein</fullName>
    </submittedName>
</protein>
<evidence type="ECO:0000256" key="2">
    <source>
        <dbReference type="ARBA" id="ARBA00022448"/>
    </source>
</evidence>
<evidence type="ECO:0000313" key="5">
    <source>
        <dbReference type="EMBL" id="GEL29187.1"/>
    </source>
</evidence>
<gene>
    <name evidence="5" type="ORF">LKE01_20070</name>
</gene>
<proteinExistence type="inferred from homology"/>
<dbReference type="EMBL" id="BJVK01000037">
    <property type="protein sequence ID" value="GEL29187.1"/>
    <property type="molecule type" value="Genomic_DNA"/>
</dbReference>
<evidence type="ECO:0000256" key="1">
    <source>
        <dbReference type="ARBA" id="ARBA00005417"/>
    </source>
</evidence>
<reference evidence="5" key="1">
    <citation type="submission" date="2019-07" db="EMBL/GenBank/DDBJ databases">
        <title>Whole genome shotgun sequence of Lactobacillus kefiri NBRC 15888.</title>
        <authorList>
            <person name="Hosoyama A."/>
            <person name="Uohara A."/>
            <person name="Ohji S."/>
            <person name="Ichikawa N."/>
        </authorList>
    </citation>
    <scope>NUCLEOTIDE SEQUENCE [LARGE SCALE GENOMIC DNA]</scope>
    <source>
        <strain evidence="5">NBRC 15888</strain>
    </source>
</reference>
<evidence type="ECO:0000313" key="6">
    <source>
        <dbReference type="Proteomes" id="UP000321893"/>
    </source>
</evidence>
<dbReference type="Pfam" id="PF00005">
    <property type="entry name" value="ABC_tran"/>
    <property type="match status" value="1"/>
</dbReference>
<keyword evidence="6" id="KW-1185">Reference proteome</keyword>
<dbReference type="GO" id="GO:0016887">
    <property type="term" value="F:ATP hydrolysis activity"/>
    <property type="evidence" value="ECO:0007669"/>
    <property type="project" value="InterPro"/>
</dbReference>
<dbReference type="PROSITE" id="PS50893">
    <property type="entry name" value="ABC_TRANSPORTER_2"/>
    <property type="match status" value="1"/>
</dbReference>
<dbReference type="GeneID" id="71567110"/>
<dbReference type="SMART" id="SM00382">
    <property type="entry name" value="AAA"/>
    <property type="match status" value="1"/>
</dbReference>
<keyword evidence="3" id="KW-0547">Nucleotide-binding</keyword>
<dbReference type="OrthoDB" id="9804819at2"/>
<dbReference type="AlphaFoldDB" id="A0A511DY77"/>
<evidence type="ECO:0000256" key="3">
    <source>
        <dbReference type="ARBA" id="ARBA00022741"/>
    </source>
</evidence>
<organism evidence="5 6">
    <name type="scientific">Lentilactobacillus kefiri</name>
    <name type="common">Lactobacillus kefiri</name>
    <dbReference type="NCBI Taxonomy" id="33962"/>
    <lineage>
        <taxon>Bacteria</taxon>
        <taxon>Bacillati</taxon>
        <taxon>Bacillota</taxon>
        <taxon>Bacilli</taxon>
        <taxon>Lactobacillales</taxon>
        <taxon>Lactobacillaceae</taxon>
        <taxon>Lentilactobacillus</taxon>
    </lineage>
</organism>
<sequence length="302" mass="33433">MSDILVFKNLTKQFGKHKVLDNLSFHIPKGHVVGLVGPNGSGKSTIMKCILGIYPYEQGALYFEGQKITSKNVNRMSSRTGALIESPSIYPFLTGMQHFKLYSATKADVADVVNLMGMGKYINSKVTRYSFGVKQKLGIALALINKPDLVILDEPMNGLDLMATLDLRKIITSEAQRGITFIVSSHILSELEKISDDIILINNGKMFFQTTMPELRGLGQRSYILTTNDNKAAKNLLLQHGFVVADNGSSIQIDNSARQLNDFLTLLIENHIELLDISHQGMDLETATLSYIKGSREAVHND</sequence>
<comment type="similarity">
    <text evidence="1">Belongs to the ABC transporter superfamily.</text>
</comment>
<dbReference type="InterPro" id="IPR003439">
    <property type="entry name" value="ABC_transporter-like_ATP-bd"/>
</dbReference>
<keyword evidence="4 5" id="KW-0067">ATP-binding</keyword>
<dbReference type="RefSeq" id="WP_054769637.1">
    <property type="nucleotide sequence ID" value="NZ_BJVK01000037.1"/>
</dbReference>
<accession>A0A511DY77</accession>
<comment type="caution">
    <text evidence="5">The sequence shown here is derived from an EMBL/GenBank/DDBJ whole genome shotgun (WGS) entry which is preliminary data.</text>
</comment>
<dbReference type="STRING" id="1423764.FC95_GL001437"/>
<dbReference type="Proteomes" id="UP000321893">
    <property type="component" value="Unassembled WGS sequence"/>
</dbReference>
<dbReference type="PANTHER" id="PTHR43335:SF8">
    <property type="entry name" value="ABC TRANSPORTER, ATP-BINDING PROTEIN"/>
    <property type="match status" value="1"/>
</dbReference>
<dbReference type="InterPro" id="IPR003593">
    <property type="entry name" value="AAA+_ATPase"/>
</dbReference>
<dbReference type="Gene3D" id="3.40.50.300">
    <property type="entry name" value="P-loop containing nucleotide triphosphate hydrolases"/>
    <property type="match status" value="1"/>
</dbReference>
<dbReference type="PANTHER" id="PTHR43335">
    <property type="entry name" value="ABC TRANSPORTER, ATP-BINDING PROTEIN"/>
    <property type="match status" value="1"/>
</dbReference>
<evidence type="ECO:0000256" key="4">
    <source>
        <dbReference type="ARBA" id="ARBA00022840"/>
    </source>
</evidence>
<dbReference type="SUPFAM" id="SSF52540">
    <property type="entry name" value="P-loop containing nucleoside triphosphate hydrolases"/>
    <property type="match status" value="1"/>
</dbReference>
<keyword evidence="2" id="KW-0813">Transport</keyword>
<name>A0A511DY77_LENKE</name>
<dbReference type="GO" id="GO:0005524">
    <property type="term" value="F:ATP binding"/>
    <property type="evidence" value="ECO:0007669"/>
    <property type="project" value="UniProtKB-KW"/>
</dbReference>